<dbReference type="PANTHER" id="PTHR43386:SF1">
    <property type="entry name" value="D,D-DIPEPTIDE TRANSPORT SYSTEM PERMEASE PROTEIN DDPC-RELATED"/>
    <property type="match status" value="1"/>
</dbReference>
<gene>
    <name evidence="10" type="ORF">R6G74_04725</name>
    <name evidence="11" type="ORF">R6P33_02930</name>
</gene>
<dbReference type="PROSITE" id="PS50928">
    <property type="entry name" value="ABC_TM1"/>
    <property type="match status" value="1"/>
</dbReference>
<feature type="transmembrane region" description="Helical" evidence="7">
    <location>
        <begin position="164"/>
        <end position="185"/>
    </location>
</feature>
<dbReference type="Pfam" id="PF00528">
    <property type="entry name" value="BPD_transp_1"/>
    <property type="match status" value="1"/>
</dbReference>
<keyword evidence="2 7" id="KW-0813">Transport</keyword>
<reference evidence="10 12" key="1">
    <citation type="submission" date="2023-10" db="EMBL/GenBank/DDBJ databases">
        <title>Whole Genome based description of the genera Actinobaculum and Actinotignum reveals a complex phylogenetic relationship within the species included in the genus Actinotignum.</title>
        <authorList>
            <person name="Jensen C.S."/>
            <person name="Dargis R."/>
            <person name="Kemp M."/>
            <person name="Christensen J.J."/>
        </authorList>
    </citation>
    <scope>NUCLEOTIDE SEQUENCE</scope>
    <source>
        <strain evidence="11 12">SLA_B089</strain>
        <strain evidence="10">SLA_B245</strain>
    </source>
</reference>
<evidence type="ECO:0000256" key="6">
    <source>
        <dbReference type="ARBA" id="ARBA00023136"/>
    </source>
</evidence>
<dbReference type="InterPro" id="IPR035906">
    <property type="entry name" value="MetI-like_sf"/>
</dbReference>
<comment type="subcellular location">
    <subcellularLocation>
        <location evidence="1 7">Cell membrane</location>
        <topology evidence="1 7">Multi-pass membrane protein</topology>
    </subcellularLocation>
</comment>
<evidence type="ECO:0000313" key="10">
    <source>
        <dbReference type="EMBL" id="MDY5140614.1"/>
    </source>
</evidence>
<protein>
    <submittedName>
        <fullName evidence="10">ABC transporter permease</fullName>
    </submittedName>
</protein>
<feature type="transmembrane region" description="Helical" evidence="7">
    <location>
        <begin position="49"/>
        <end position="69"/>
    </location>
</feature>
<evidence type="ECO:0000259" key="9">
    <source>
        <dbReference type="PROSITE" id="PS50928"/>
    </source>
</evidence>
<comment type="caution">
    <text evidence="10">The sequence shown here is derived from an EMBL/GenBank/DDBJ whole genome shotgun (WGS) entry which is preliminary data.</text>
</comment>
<feature type="transmembrane region" description="Helical" evidence="7">
    <location>
        <begin position="191"/>
        <end position="212"/>
    </location>
</feature>
<dbReference type="GO" id="GO:0005886">
    <property type="term" value="C:plasma membrane"/>
    <property type="evidence" value="ECO:0007669"/>
    <property type="project" value="UniProtKB-SubCell"/>
</dbReference>
<dbReference type="InterPro" id="IPR050366">
    <property type="entry name" value="BP-dependent_transpt_permease"/>
</dbReference>
<accession>A0AAW9HCA4</accession>
<keyword evidence="5 7" id="KW-1133">Transmembrane helix</keyword>
<dbReference type="GeneID" id="92814644"/>
<dbReference type="Proteomes" id="UP001284901">
    <property type="component" value="Unassembled WGS sequence"/>
</dbReference>
<feature type="transmembrane region" description="Helical" evidence="7">
    <location>
        <begin position="243"/>
        <end position="265"/>
    </location>
</feature>
<proteinExistence type="inferred from homology"/>
<dbReference type="InterPro" id="IPR000515">
    <property type="entry name" value="MetI-like"/>
</dbReference>
<dbReference type="Pfam" id="PF12911">
    <property type="entry name" value="OppC_N"/>
    <property type="match status" value="1"/>
</dbReference>
<dbReference type="EMBL" id="JAWNFY010000006">
    <property type="protein sequence ID" value="MDY5145980.1"/>
    <property type="molecule type" value="Genomic_DNA"/>
</dbReference>
<evidence type="ECO:0000313" key="11">
    <source>
        <dbReference type="EMBL" id="MDY5145980.1"/>
    </source>
</evidence>
<dbReference type="InterPro" id="IPR025966">
    <property type="entry name" value="OppC_N"/>
</dbReference>
<dbReference type="Gene3D" id="1.10.3720.10">
    <property type="entry name" value="MetI-like"/>
    <property type="match status" value="1"/>
</dbReference>
<keyword evidence="3" id="KW-1003">Cell membrane</keyword>
<keyword evidence="6 7" id="KW-0472">Membrane</keyword>
<evidence type="ECO:0000256" key="4">
    <source>
        <dbReference type="ARBA" id="ARBA00022692"/>
    </source>
</evidence>
<evidence type="ECO:0000256" key="3">
    <source>
        <dbReference type="ARBA" id="ARBA00022475"/>
    </source>
</evidence>
<evidence type="ECO:0000313" key="13">
    <source>
        <dbReference type="Proteomes" id="UP001288320"/>
    </source>
</evidence>
<keyword evidence="4 7" id="KW-0812">Transmembrane</keyword>
<sequence>MSENRSKTTVASLDPEHVVEVDDAQLASSSPSYSQGRLVLRRFLRHKPAMVSAVVLILVTLVAFLSIGWNMSFFGLHWHFSGLWRHNYTDVLEVVNNGKPTLTWTSLGEHPFGQDNIGKDYFALTMKGTQISIIIAFVVGLVSTIIGTVIGAAAGYFRGWTEAILMRITDLFIVIPLLILAAVIGKMVGSQGILFLAVMLGVLSWTGLARLVRGEVLSLREREFVASARALGASPWRIIFRHILPNCLGTIIVSATLSISSAILLETSLSFLGFGVRPPATSLGLLISTYQTTFSTRPWLFFAPAGLILIIALSINFIGDGLRDAFDPRQRSAVSRRKMKALAEGHIENDVEADLMPVTTAATTATGGEHAAPASDATERKGE</sequence>
<feature type="region of interest" description="Disordered" evidence="8">
    <location>
        <begin position="359"/>
        <end position="383"/>
    </location>
</feature>
<dbReference type="SUPFAM" id="SSF161098">
    <property type="entry name" value="MetI-like"/>
    <property type="match status" value="1"/>
</dbReference>
<organism evidence="10 13">
    <name type="scientific">Actinotignum timonense</name>
    <dbReference type="NCBI Taxonomy" id="1870995"/>
    <lineage>
        <taxon>Bacteria</taxon>
        <taxon>Bacillati</taxon>
        <taxon>Actinomycetota</taxon>
        <taxon>Actinomycetes</taxon>
        <taxon>Actinomycetales</taxon>
        <taxon>Actinomycetaceae</taxon>
        <taxon>Actinotignum</taxon>
    </lineage>
</organism>
<dbReference type="Proteomes" id="UP001288320">
    <property type="component" value="Unassembled WGS sequence"/>
</dbReference>
<evidence type="ECO:0000256" key="2">
    <source>
        <dbReference type="ARBA" id="ARBA00022448"/>
    </source>
</evidence>
<feature type="domain" description="ABC transmembrane type-1" evidence="9">
    <location>
        <begin position="129"/>
        <end position="319"/>
    </location>
</feature>
<comment type="similarity">
    <text evidence="7">Belongs to the binding-protein-dependent transport system permease family.</text>
</comment>
<dbReference type="GO" id="GO:0055085">
    <property type="term" value="P:transmembrane transport"/>
    <property type="evidence" value="ECO:0007669"/>
    <property type="project" value="InterPro"/>
</dbReference>
<name>A0AAW9HCA4_9ACTO</name>
<evidence type="ECO:0000256" key="5">
    <source>
        <dbReference type="ARBA" id="ARBA00022989"/>
    </source>
</evidence>
<evidence type="ECO:0000256" key="8">
    <source>
        <dbReference type="SAM" id="MobiDB-lite"/>
    </source>
</evidence>
<evidence type="ECO:0000256" key="7">
    <source>
        <dbReference type="RuleBase" id="RU363032"/>
    </source>
</evidence>
<evidence type="ECO:0000313" key="12">
    <source>
        <dbReference type="Proteomes" id="UP001284901"/>
    </source>
</evidence>
<dbReference type="AlphaFoldDB" id="A0AAW9HCA4"/>
<dbReference type="PANTHER" id="PTHR43386">
    <property type="entry name" value="OLIGOPEPTIDE TRANSPORT SYSTEM PERMEASE PROTEIN APPC"/>
    <property type="match status" value="1"/>
</dbReference>
<keyword evidence="12" id="KW-1185">Reference proteome</keyword>
<dbReference type="CDD" id="cd06261">
    <property type="entry name" value="TM_PBP2"/>
    <property type="match status" value="1"/>
</dbReference>
<feature type="transmembrane region" description="Helical" evidence="7">
    <location>
        <begin position="299"/>
        <end position="319"/>
    </location>
</feature>
<dbReference type="EMBL" id="JAWNFV010000008">
    <property type="protein sequence ID" value="MDY5140614.1"/>
    <property type="molecule type" value="Genomic_DNA"/>
</dbReference>
<feature type="transmembrane region" description="Helical" evidence="7">
    <location>
        <begin position="131"/>
        <end position="157"/>
    </location>
</feature>
<evidence type="ECO:0000256" key="1">
    <source>
        <dbReference type="ARBA" id="ARBA00004651"/>
    </source>
</evidence>
<dbReference type="RefSeq" id="WP_026428354.1">
    <property type="nucleotide sequence ID" value="NZ_CAUPFC010000016.1"/>
</dbReference>